<evidence type="ECO:0000256" key="1">
    <source>
        <dbReference type="SAM" id="MobiDB-lite"/>
    </source>
</evidence>
<dbReference type="EMBL" id="MU001821">
    <property type="protein sequence ID" value="KAF2796820.1"/>
    <property type="molecule type" value="Genomic_DNA"/>
</dbReference>
<proteinExistence type="predicted"/>
<sequence length="244" mass="27984">MSCTPKTQEERKGKCKYPYKIIRNFLCGHPPELIKVDITPDGNVQHVLLAGADREEVVFNFSLQRCRRCAEDHQAQRRVTHAKQPVRAVEASQGEVMRERYQRRDGFNEVLHRYRYGNFFEQAMRSHGKLLYDEVPMHGQLEERAFEKLDPVVRGPWGESYERAVRVKEKDLAKWRWRQSFGSPRGTARSDPGAKREPGEMARNFGEGLGGSMGTMRSFGGEEHGDLRAMMDFLNRGPGGNVGE</sequence>
<dbReference type="OrthoDB" id="3794611at2759"/>
<organism evidence="2 3">
    <name type="scientific">Melanomma pulvis-pyrius CBS 109.77</name>
    <dbReference type="NCBI Taxonomy" id="1314802"/>
    <lineage>
        <taxon>Eukaryota</taxon>
        <taxon>Fungi</taxon>
        <taxon>Dikarya</taxon>
        <taxon>Ascomycota</taxon>
        <taxon>Pezizomycotina</taxon>
        <taxon>Dothideomycetes</taxon>
        <taxon>Pleosporomycetidae</taxon>
        <taxon>Pleosporales</taxon>
        <taxon>Melanommataceae</taxon>
        <taxon>Melanomma</taxon>
    </lineage>
</organism>
<name>A0A6A6XJW0_9PLEO</name>
<evidence type="ECO:0000313" key="3">
    <source>
        <dbReference type="Proteomes" id="UP000799757"/>
    </source>
</evidence>
<dbReference type="AlphaFoldDB" id="A0A6A6XJW0"/>
<evidence type="ECO:0000313" key="2">
    <source>
        <dbReference type="EMBL" id="KAF2796820.1"/>
    </source>
</evidence>
<keyword evidence="3" id="KW-1185">Reference proteome</keyword>
<accession>A0A6A6XJW0</accession>
<feature type="region of interest" description="Disordered" evidence="1">
    <location>
        <begin position="181"/>
        <end position="213"/>
    </location>
</feature>
<protein>
    <submittedName>
        <fullName evidence="2">Uncharacterized protein</fullName>
    </submittedName>
</protein>
<reference evidence="2" key="1">
    <citation type="journal article" date="2020" name="Stud. Mycol.">
        <title>101 Dothideomycetes genomes: a test case for predicting lifestyles and emergence of pathogens.</title>
        <authorList>
            <person name="Haridas S."/>
            <person name="Albert R."/>
            <person name="Binder M."/>
            <person name="Bloem J."/>
            <person name="Labutti K."/>
            <person name="Salamov A."/>
            <person name="Andreopoulos B."/>
            <person name="Baker S."/>
            <person name="Barry K."/>
            <person name="Bills G."/>
            <person name="Bluhm B."/>
            <person name="Cannon C."/>
            <person name="Castanera R."/>
            <person name="Culley D."/>
            <person name="Daum C."/>
            <person name="Ezra D."/>
            <person name="Gonzalez J."/>
            <person name="Henrissat B."/>
            <person name="Kuo A."/>
            <person name="Liang C."/>
            <person name="Lipzen A."/>
            <person name="Lutzoni F."/>
            <person name="Magnuson J."/>
            <person name="Mondo S."/>
            <person name="Nolan M."/>
            <person name="Ohm R."/>
            <person name="Pangilinan J."/>
            <person name="Park H.-J."/>
            <person name="Ramirez L."/>
            <person name="Alfaro M."/>
            <person name="Sun H."/>
            <person name="Tritt A."/>
            <person name="Yoshinaga Y."/>
            <person name="Zwiers L.-H."/>
            <person name="Turgeon B."/>
            <person name="Goodwin S."/>
            <person name="Spatafora J."/>
            <person name="Crous P."/>
            <person name="Grigoriev I."/>
        </authorList>
    </citation>
    <scope>NUCLEOTIDE SEQUENCE</scope>
    <source>
        <strain evidence="2">CBS 109.77</strain>
    </source>
</reference>
<gene>
    <name evidence="2" type="ORF">K505DRAFT_334830</name>
</gene>
<dbReference type="Proteomes" id="UP000799757">
    <property type="component" value="Unassembled WGS sequence"/>
</dbReference>